<dbReference type="InterPro" id="IPR037147">
    <property type="entry name" value="Ribosomal_bL28_sf"/>
</dbReference>
<evidence type="ECO:0000256" key="2">
    <source>
        <dbReference type="ARBA" id="ARBA00022980"/>
    </source>
</evidence>
<dbReference type="InterPro" id="IPR034704">
    <property type="entry name" value="Ribosomal_bL28/bL31-like_sf"/>
</dbReference>
<dbReference type="GO" id="GO:0006412">
    <property type="term" value="P:translation"/>
    <property type="evidence" value="ECO:0007669"/>
    <property type="project" value="InterPro"/>
</dbReference>
<dbReference type="Pfam" id="PF00830">
    <property type="entry name" value="Ribosomal_L28"/>
    <property type="match status" value="1"/>
</dbReference>
<comment type="caution">
    <text evidence="4">The sequence shown here is derived from an EMBL/GenBank/DDBJ whole genome shotgun (WGS) entry which is preliminary data.</text>
</comment>
<dbReference type="PANTHER" id="PTHR13528">
    <property type="entry name" value="39S RIBOSOMAL PROTEIN L28, MITOCHONDRIAL"/>
    <property type="match status" value="1"/>
</dbReference>
<dbReference type="SUPFAM" id="SSF143800">
    <property type="entry name" value="L28p-like"/>
    <property type="match status" value="1"/>
</dbReference>
<dbReference type="GO" id="GO:0003735">
    <property type="term" value="F:structural constituent of ribosome"/>
    <property type="evidence" value="ECO:0007669"/>
    <property type="project" value="InterPro"/>
</dbReference>
<evidence type="ECO:0000256" key="1">
    <source>
        <dbReference type="ARBA" id="ARBA00008760"/>
    </source>
</evidence>
<sequence length="67" mass="7648">MSGHKVSHSNIKTKRKFYPNLQTKKFFIPEENIWVTLKVSAAGMRTINKKGIMACLENSIEKGIIKL</sequence>
<dbReference type="InterPro" id="IPR026569">
    <property type="entry name" value="Ribosomal_bL28"/>
</dbReference>
<accession>A0A644VM03</accession>
<dbReference type="InterPro" id="IPR001383">
    <property type="entry name" value="Ribosomal_bL28_bact-type"/>
</dbReference>
<keyword evidence="3" id="KW-0687">Ribonucleoprotein</keyword>
<evidence type="ECO:0000313" key="4">
    <source>
        <dbReference type="EMBL" id="MPL92277.1"/>
    </source>
</evidence>
<evidence type="ECO:0000256" key="3">
    <source>
        <dbReference type="ARBA" id="ARBA00023274"/>
    </source>
</evidence>
<dbReference type="EMBL" id="VSSQ01000353">
    <property type="protein sequence ID" value="MPL92277.1"/>
    <property type="molecule type" value="Genomic_DNA"/>
</dbReference>
<dbReference type="GO" id="GO:1990904">
    <property type="term" value="C:ribonucleoprotein complex"/>
    <property type="evidence" value="ECO:0007669"/>
    <property type="project" value="UniProtKB-KW"/>
</dbReference>
<dbReference type="Gene3D" id="2.30.170.40">
    <property type="entry name" value="Ribosomal protein L28/L24"/>
    <property type="match status" value="1"/>
</dbReference>
<keyword evidence="2 4" id="KW-0689">Ribosomal protein</keyword>
<reference evidence="4" key="1">
    <citation type="submission" date="2019-08" db="EMBL/GenBank/DDBJ databases">
        <authorList>
            <person name="Kucharzyk K."/>
            <person name="Murdoch R.W."/>
            <person name="Higgins S."/>
            <person name="Loffler F."/>
        </authorList>
    </citation>
    <scope>NUCLEOTIDE SEQUENCE</scope>
</reference>
<name>A0A644VM03_9ZZZZ</name>
<dbReference type="NCBIfam" id="TIGR00009">
    <property type="entry name" value="L28"/>
    <property type="match status" value="1"/>
</dbReference>
<dbReference type="PANTHER" id="PTHR13528:SF2">
    <property type="entry name" value="LARGE RIBOSOMAL SUBUNIT PROTEIN BL28M"/>
    <property type="match status" value="1"/>
</dbReference>
<comment type="similarity">
    <text evidence="1">Belongs to the bacterial ribosomal protein bL28 family.</text>
</comment>
<dbReference type="GO" id="GO:0005840">
    <property type="term" value="C:ribosome"/>
    <property type="evidence" value="ECO:0007669"/>
    <property type="project" value="UniProtKB-KW"/>
</dbReference>
<organism evidence="4">
    <name type="scientific">bioreactor metagenome</name>
    <dbReference type="NCBI Taxonomy" id="1076179"/>
    <lineage>
        <taxon>unclassified sequences</taxon>
        <taxon>metagenomes</taxon>
        <taxon>ecological metagenomes</taxon>
    </lineage>
</organism>
<protein>
    <submittedName>
        <fullName evidence="4">50S ribosomal protein L28</fullName>
    </submittedName>
</protein>
<dbReference type="AlphaFoldDB" id="A0A644VM03"/>
<gene>
    <name evidence="4" type="primary">rpmB_9</name>
    <name evidence="4" type="ORF">SDC9_38375</name>
</gene>
<proteinExistence type="inferred from homology"/>